<evidence type="ECO:0000259" key="4">
    <source>
        <dbReference type="Pfam" id="PF00263"/>
    </source>
</evidence>
<dbReference type="PANTHER" id="PTHR30332">
    <property type="entry name" value="PROBABLE GENERAL SECRETION PATHWAY PROTEIN D"/>
    <property type="match status" value="1"/>
</dbReference>
<dbReference type="RefSeq" id="WP_012585613.1">
    <property type="nucleotide sequence ID" value="NC_011662.2"/>
</dbReference>
<dbReference type="AlphaFoldDB" id="C4KA69"/>
<dbReference type="Proteomes" id="UP000002186">
    <property type="component" value="Chromosome"/>
</dbReference>
<dbReference type="HOGENOM" id="CLU_017952_4_0_4"/>
<reference evidence="6 7" key="2">
    <citation type="journal article" date="2012" name="Stand. Genomic Sci.">
        <title>Complete genome sequence of Thauera aminoaromatica strain MZ1T.</title>
        <authorList>
            <person name="Jiang K."/>
            <person name="Sanseverino J."/>
            <person name="Chauhan A."/>
            <person name="Lucas S."/>
            <person name="Copeland A."/>
            <person name="Lapidus A."/>
            <person name="Del Rio T.G."/>
            <person name="Dalin E."/>
            <person name="Tice H."/>
            <person name="Bruce D."/>
            <person name="Goodwin L."/>
            <person name="Pitluck S."/>
            <person name="Sims D."/>
            <person name="Brettin T."/>
            <person name="Detter J.C."/>
            <person name="Han C."/>
            <person name="Chang Y.J."/>
            <person name="Larimer F."/>
            <person name="Land M."/>
            <person name="Hauser L."/>
            <person name="Kyrpides N.C."/>
            <person name="Mikhailova N."/>
            <person name="Moser S."/>
            <person name="Jegier P."/>
            <person name="Close D."/>
            <person name="Debruyn J.M."/>
            <person name="Wang Y."/>
            <person name="Layton A.C."/>
            <person name="Allen M.S."/>
            <person name="Sayler G.S."/>
        </authorList>
    </citation>
    <scope>NUCLEOTIDE SEQUENCE [LARGE SCALE GENOMIC DNA]</scope>
    <source>
        <strain evidence="6 7">MZ1T</strain>
    </source>
</reference>
<dbReference type="InterPro" id="IPR032789">
    <property type="entry name" value="T2SS-T3SS_pil_N"/>
</dbReference>
<dbReference type="InterPro" id="IPR050810">
    <property type="entry name" value="Bact_Secretion_Sys_Channel"/>
</dbReference>
<evidence type="ECO:0000313" key="7">
    <source>
        <dbReference type="Proteomes" id="UP000002186"/>
    </source>
</evidence>
<dbReference type="PANTHER" id="PTHR30332:SF17">
    <property type="entry name" value="TYPE IV PILIATION SYSTEM PROTEIN DR_0774-RELATED"/>
    <property type="match status" value="1"/>
</dbReference>
<accession>C4KA69</accession>
<feature type="region of interest" description="Disordered" evidence="2">
    <location>
        <begin position="453"/>
        <end position="479"/>
    </location>
</feature>
<evidence type="ECO:0000313" key="6">
    <source>
        <dbReference type="EMBL" id="ACR01295.1"/>
    </source>
</evidence>
<dbReference type="EMBL" id="CP001281">
    <property type="protein sequence ID" value="ACR01295.1"/>
    <property type="molecule type" value="Genomic_DNA"/>
</dbReference>
<feature type="domain" description="Pilus formation protein N-terminal" evidence="5">
    <location>
        <begin position="54"/>
        <end position="120"/>
    </location>
</feature>
<dbReference type="Pfam" id="PF13629">
    <property type="entry name" value="T2SS-T3SS_pil_N"/>
    <property type="match status" value="1"/>
</dbReference>
<evidence type="ECO:0000256" key="3">
    <source>
        <dbReference type="SAM" id="SignalP"/>
    </source>
</evidence>
<dbReference type="eggNOG" id="COG4964">
    <property type="taxonomic scope" value="Bacteria"/>
</dbReference>
<dbReference type="STRING" id="85643.Tmz1t_2693"/>
<keyword evidence="3" id="KW-0732">Signal</keyword>
<feature type="chain" id="PRO_5002938341" evidence="3">
    <location>
        <begin position="35"/>
        <end position="479"/>
    </location>
</feature>
<keyword evidence="7" id="KW-1185">Reference proteome</keyword>
<name>C4KA69_THASP</name>
<dbReference type="Pfam" id="PF00263">
    <property type="entry name" value="Secretin"/>
    <property type="match status" value="1"/>
</dbReference>
<organism evidence="6 7">
    <name type="scientific">Thauera aminoaromatica</name>
    <dbReference type="NCBI Taxonomy" id="164330"/>
    <lineage>
        <taxon>Bacteria</taxon>
        <taxon>Pseudomonadati</taxon>
        <taxon>Pseudomonadota</taxon>
        <taxon>Betaproteobacteria</taxon>
        <taxon>Rhodocyclales</taxon>
        <taxon>Zoogloeaceae</taxon>
        <taxon>Thauera</taxon>
    </lineage>
</organism>
<feature type="signal peptide" evidence="3">
    <location>
        <begin position="1"/>
        <end position="34"/>
    </location>
</feature>
<dbReference type="InterPro" id="IPR004846">
    <property type="entry name" value="T2SS/T3SS_dom"/>
</dbReference>
<sequence>MTRTDPISPPARRRALPPLVCAILILGLPGPSRAAPPASAAPPEPGRAALAVVHEIQMFAGETRVLPQRDAQRLAVGDAKVLSAAVLDDREILLIANGPGDTMLQVWTRSGRSQRIKITVRQTDTARIARDLQGFLHDVPRLRTRTIGDNVVIEGEGLSDAERDKVTELAKRFPQLIDFTSRVGLDRMFAFDVRFVEISRSGLRDLGIDWTTQGKPLLGIGVIGDLYHDNRTGATVTRTLGSGELSSEVEIEANRVSPFAANVALVGSFFGRLNLLAQKGDAVILASPRLSARNRGEASFLAGGEIPVPVASATGTPSVTFKEYGIRLNILEPVADAAGTIRARIRTEVSSLDRSVAAQGVPGLLSRRTETEFNLRNGETLVLSGVLQREQQSDENALPHLGELPVIGRLFRSTRFNSRESELVVFVTPWLLEPGEGLLDPRAQLLERRAEQALAPAPEPSPALREPADPAWNALYGGN</sequence>
<feature type="domain" description="Type II/III secretion system secretin-like" evidence="4">
    <location>
        <begin position="276"/>
        <end position="432"/>
    </location>
</feature>
<dbReference type="InterPro" id="IPR001775">
    <property type="entry name" value="GspD/PilQ"/>
</dbReference>
<proteinExistence type="inferred from homology"/>
<evidence type="ECO:0000256" key="1">
    <source>
        <dbReference type="RuleBase" id="RU004003"/>
    </source>
</evidence>
<dbReference type="GO" id="GO:0015627">
    <property type="term" value="C:type II protein secretion system complex"/>
    <property type="evidence" value="ECO:0007669"/>
    <property type="project" value="TreeGrafter"/>
</dbReference>
<dbReference type="GO" id="GO:0009306">
    <property type="term" value="P:protein secretion"/>
    <property type="evidence" value="ECO:0007669"/>
    <property type="project" value="InterPro"/>
</dbReference>
<dbReference type="KEGG" id="tmz:Tmz1t_2693"/>
<gene>
    <name evidence="6" type="ordered locus">Tmz1t_2693</name>
</gene>
<evidence type="ECO:0000256" key="2">
    <source>
        <dbReference type="SAM" id="MobiDB-lite"/>
    </source>
</evidence>
<protein>
    <submittedName>
        <fullName evidence="6">Type II and III secretion system protein</fullName>
    </submittedName>
</protein>
<dbReference type="PRINTS" id="PR00811">
    <property type="entry name" value="BCTERIALGSPD"/>
</dbReference>
<reference evidence="7" key="1">
    <citation type="submission" date="2009-05" db="EMBL/GenBank/DDBJ databases">
        <title>Complete sequence of chromosome of Thauera sp. MZ1T.</title>
        <authorList>
            <consortium name="US DOE Joint Genome Institute"/>
            <person name="Lucas S."/>
            <person name="Copeland A."/>
            <person name="Lapidus A."/>
            <person name="Glavina del Rio T."/>
            <person name="Dalin E."/>
            <person name="Tice H."/>
            <person name="Bruce D."/>
            <person name="Goodwin L."/>
            <person name="Pitluck S."/>
            <person name="Sims D."/>
            <person name="Brettin T."/>
            <person name="Detter J.C."/>
            <person name="Han C."/>
            <person name="Larimer F."/>
            <person name="Land M."/>
            <person name="Hauser L."/>
            <person name="Kyrpides N."/>
            <person name="Mikhailova N."/>
            <person name="Sayler G.S."/>
        </authorList>
    </citation>
    <scope>NUCLEOTIDE SEQUENCE [LARGE SCALE GENOMIC DNA]</scope>
    <source>
        <strain evidence="7">MZ1T</strain>
    </source>
</reference>
<comment type="similarity">
    <text evidence="1">Belongs to the bacterial secretin family.</text>
</comment>
<evidence type="ECO:0000259" key="5">
    <source>
        <dbReference type="Pfam" id="PF13629"/>
    </source>
</evidence>